<dbReference type="GO" id="GO:0031956">
    <property type="term" value="F:medium-chain fatty acid-CoA ligase activity"/>
    <property type="evidence" value="ECO:0007669"/>
    <property type="project" value="TreeGrafter"/>
</dbReference>
<dbReference type="SUPFAM" id="SSF56801">
    <property type="entry name" value="Acetyl-CoA synthetase-like"/>
    <property type="match status" value="1"/>
</dbReference>
<dbReference type="InterPro" id="IPR000873">
    <property type="entry name" value="AMP-dep_synth/lig_dom"/>
</dbReference>
<keyword evidence="6" id="KW-1185">Reference proteome</keyword>
<feature type="domain" description="AMP-binding enzyme C-terminal" evidence="4">
    <location>
        <begin position="329"/>
        <end position="402"/>
    </location>
</feature>
<dbReference type="PANTHER" id="PTHR43201">
    <property type="entry name" value="ACYL-COA SYNTHETASE"/>
    <property type="match status" value="1"/>
</dbReference>
<sequence length="412" mass="44754">MLFVNKAFFTSGDVEQVQRHISQMLSSSQITGHIIAAALRDPIEIIALVKVVIHAGGSILLMNGDTPRGQAAQSAQEAGCQALFHGSLQEGPYMLNGRAQMDIPSLLQFSSGTTGKPKMIRRAWSHVEREIANYNEALQSDSAEQPIVLVPVSHSFGLITGVLSALERGAVPIVVTDKNPKFAAHLIQTTPTSIVYAVPYLFHILQSITKNSISFHKVVSSGAPLTGALFEKMKSCTQHVYQQYGCSELGCIAIGSDPSSHADVGTPLRHLKVEAEGSEKEPGEIVVTMDEYTVHTHDAGWKNAEGRLHLAGRMDDLINVTGLKVIPYEVEQVLFSVDGVEEAVVYKTRHKVWGEAVKAMVTASSSLSPEMLKQRCMERLPSHKVPSTIVVVNEIPKTAAGKVSRKLLSENY</sequence>
<dbReference type="InterPro" id="IPR045851">
    <property type="entry name" value="AMP-bd_C_sf"/>
</dbReference>
<dbReference type="PROSITE" id="PS00455">
    <property type="entry name" value="AMP_BINDING"/>
    <property type="match status" value="1"/>
</dbReference>
<dbReference type="AlphaFoldDB" id="A0A0M1N3M2"/>
<protein>
    <recommendedName>
        <fullName evidence="7">Acyl-CoA synthetase</fullName>
    </recommendedName>
</protein>
<accession>A0A0M1N3M2</accession>
<dbReference type="PANTHER" id="PTHR43201:SF5">
    <property type="entry name" value="MEDIUM-CHAIN ACYL-COA LIGASE ACSF2, MITOCHONDRIAL"/>
    <property type="match status" value="1"/>
</dbReference>
<keyword evidence="2" id="KW-0436">Ligase</keyword>
<dbReference type="Pfam" id="PF00501">
    <property type="entry name" value="AMP-binding"/>
    <property type="match status" value="1"/>
</dbReference>
<proteinExistence type="inferred from homology"/>
<evidence type="ECO:0000259" key="4">
    <source>
        <dbReference type="Pfam" id="PF13193"/>
    </source>
</evidence>
<comment type="similarity">
    <text evidence="1">Belongs to the ATP-dependent AMP-binding enzyme family.</text>
</comment>
<reference evidence="6" key="1">
    <citation type="submission" date="2015-08" db="EMBL/GenBank/DDBJ databases">
        <title>Genome sequencing project for genomic taxonomy and phylogenomics of Bacillus-like bacteria.</title>
        <authorList>
            <person name="Liu B."/>
            <person name="Wang J."/>
            <person name="Zhu Y."/>
            <person name="Liu G."/>
            <person name="Chen Q."/>
            <person name="Chen Z."/>
            <person name="Lan J."/>
            <person name="Che J."/>
            <person name="Ge C."/>
            <person name="Shi H."/>
            <person name="Pan Z."/>
            <person name="Liu X."/>
        </authorList>
    </citation>
    <scope>NUCLEOTIDE SEQUENCE [LARGE SCALE GENOMIC DNA]</scope>
    <source>
        <strain evidence="6">FJAT-22460</strain>
    </source>
</reference>
<organism evidence="5 6">
    <name type="scientific">Paenibacillus solani</name>
    <dbReference type="NCBI Taxonomy" id="1705565"/>
    <lineage>
        <taxon>Bacteria</taxon>
        <taxon>Bacillati</taxon>
        <taxon>Bacillota</taxon>
        <taxon>Bacilli</taxon>
        <taxon>Bacillales</taxon>
        <taxon>Paenibacillaceae</taxon>
        <taxon>Paenibacillus</taxon>
    </lineage>
</organism>
<dbReference type="InterPro" id="IPR042099">
    <property type="entry name" value="ANL_N_sf"/>
</dbReference>
<dbReference type="CDD" id="cd04433">
    <property type="entry name" value="AFD_class_I"/>
    <property type="match status" value="1"/>
</dbReference>
<feature type="domain" description="AMP-dependent synthetase/ligase" evidence="3">
    <location>
        <begin position="20"/>
        <end position="287"/>
    </location>
</feature>
<comment type="caution">
    <text evidence="5">The sequence shown here is derived from an EMBL/GenBank/DDBJ whole genome shotgun (WGS) entry which is preliminary data.</text>
</comment>
<dbReference type="OrthoDB" id="9803968at2"/>
<dbReference type="InterPro" id="IPR025110">
    <property type="entry name" value="AMP-bd_C"/>
</dbReference>
<dbReference type="Gene3D" id="3.30.300.30">
    <property type="match status" value="1"/>
</dbReference>
<gene>
    <name evidence="5" type="ORF">AM231_22675</name>
</gene>
<evidence type="ECO:0000256" key="1">
    <source>
        <dbReference type="ARBA" id="ARBA00006432"/>
    </source>
</evidence>
<dbReference type="GO" id="GO:0006631">
    <property type="term" value="P:fatty acid metabolic process"/>
    <property type="evidence" value="ECO:0007669"/>
    <property type="project" value="TreeGrafter"/>
</dbReference>
<evidence type="ECO:0000256" key="2">
    <source>
        <dbReference type="ARBA" id="ARBA00022598"/>
    </source>
</evidence>
<dbReference type="PATRIC" id="fig|1705565.3.peg.665"/>
<dbReference type="EMBL" id="LIUT01000006">
    <property type="protein sequence ID" value="KOR76753.1"/>
    <property type="molecule type" value="Genomic_DNA"/>
</dbReference>
<dbReference type="Proteomes" id="UP000036932">
    <property type="component" value="Unassembled WGS sequence"/>
</dbReference>
<evidence type="ECO:0000313" key="5">
    <source>
        <dbReference type="EMBL" id="KOR76753.1"/>
    </source>
</evidence>
<dbReference type="Pfam" id="PF13193">
    <property type="entry name" value="AMP-binding_C"/>
    <property type="match status" value="1"/>
</dbReference>
<dbReference type="Gene3D" id="3.40.50.12780">
    <property type="entry name" value="N-terminal domain of ligase-like"/>
    <property type="match status" value="1"/>
</dbReference>
<dbReference type="InterPro" id="IPR020845">
    <property type="entry name" value="AMP-binding_CS"/>
</dbReference>
<evidence type="ECO:0000313" key="6">
    <source>
        <dbReference type="Proteomes" id="UP000036932"/>
    </source>
</evidence>
<evidence type="ECO:0008006" key="7">
    <source>
        <dbReference type="Google" id="ProtNLM"/>
    </source>
</evidence>
<name>A0A0M1N3M2_9BACL</name>
<evidence type="ECO:0000259" key="3">
    <source>
        <dbReference type="Pfam" id="PF00501"/>
    </source>
</evidence>
<dbReference type="RefSeq" id="WP_054404633.1">
    <property type="nucleotide sequence ID" value="NZ_LIUT01000006.1"/>
</dbReference>